<keyword evidence="2" id="KW-0647">Proteasome</keyword>
<feature type="compositionally biased region" description="Pro residues" evidence="1">
    <location>
        <begin position="306"/>
        <end position="321"/>
    </location>
</feature>
<evidence type="ECO:0000313" key="2">
    <source>
        <dbReference type="EMBL" id="KAE8724082.1"/>
    </source>
</evidence>
<evidence type="ECO:0000256" key="1">
    <source>
        <dbReference type="SAM" id="MobiDB-lite"/>
    </source>
</evidence>
<dbReference type="AlphaFoldDB" id="A0A6A3CA67"/>
<reference evidence="2" key="1">
    <citation type="submission" date="2019-09" db="EMBL/GenBank/DDBJ databases">
        <title>Draft genome information of white flower Hibiscus syriacus.</title>
        <authorList>
            <person name="Kim Y.-M."/>
        </authorList>
    </citation>
    <scope>NUCLEOTIDE SEQUENCE [LARGE SCALE GENOMIC DNA]</scope>
    <source>
        <strain evidence="2">YM2019G1</strain>
    </source>
</reference>
<accession>A0A6A3CA67</accession>
<feature type="compositionally biased region" description="Low complexity" evidence="1">
    <location>
        <begin position="220"/>
        <end position="243"/>
    </location>
</feature>
<keyword evidence="3" id="KW-1185">Reference proteome</keyword>
<dbReference type="GO" id="GO:0000502">
    <property type="term" value="C:proteasome complex"/>
    <property type="evidence" value="ECO:0007669"/>
    <property type="project" value="UniProtKB-KW"/>
</dbReference>
<dbReference type="Proteomes" id="UP000436088">
    <property type="component" value="Unassembled WGS sequence"/>
</dbReference>
<feature type="region of interest" description="Disordered" evidence="1">
    <location>
        <begin position="201"/>
        <end position="321"/>
    </location>
</feature>
<feature type="compositionally biased region" description="Pro residues" evidence="1">
    <location>
        <begin position="203"/>
        <end position="219"/>
    </location>
</feature>
<feature type="compositionally biased region" description="Pro residues" evidence="1">
    <location>
        <begin position="244"/>
        <end position="260"/>
    </location>
</feature>
<proteinExistence type="predicted"/>
<dbReference type="OrthoDB" id="998115at2759"/>
<feature type="compositionally biased region" description="Pro residues" evidence="1">
    <location>
        <begin position="267"/>
        <end position="295"/>
    </location>
</feature>
<dbReference type="PANTHER" id="PTHR31152">
    <property type="entry name" value="PLAC8 FAMILY PROTEIN"/>
    <property type="match status" value="1"/>
</dbReference>
<evidence type="ECO:0000313" key="3">
    <source>
        <dbReference type="Proteomes" id="UP000436088"/>
    </source>
</evidence>
<sequence>MNIAERGEKMAVRKGYMNEWQTSLLDAVKADCAFCMLAACCSQCVSFDLRKRALHNEMSRYECCAGYMPCSGKCQEDKCPEFCLCLEVMLCLSNSVASTRFLLQDEYNIQTTECDNCLIAFMIILGQLACICRLLACLTGDDGLEDLAELLTCISDMVYCTVCACMQTQHKVEIDYRHSLPGGGATGVMMVPAVQQMSRFDQPVPPNIRQPVGVPPAQQPPYGQYPSGQYPPGQYGPQQGQWQQPPPPYGYGYPPEPPPYVAGYPTNAPPPQGYAPAGHPIPPPAYYPPGAPPPAQQFASGEHPSNPSPSPPPPPPPKDSA</sequence>
<organism evidence="2 3">
    <name type="scientific">Hibiscus syriacus</name>
    <name type="common">Rose of Sharon</name>
    <dbReference type="NCBI Taxonomy" id="106335"/>
    <lineage>
        <taxon>Eukaryota</taxon>
        <taxon>Viridiplantae</taxon>
        <taxon>Streptophyta</taxon>
        <taxon>Embryophyta</taxon>
        <taxon>Tracheophyta</taxon>
        <taxon>Spermatophyta</taxon>
        <taxon>Magnoliopsida</taxon>
        <taxon>eudicotyledons</taxon>
        <taxon>Gunneridae</taxon>
        <taxon>Pentapetalae</taxon>
        <taxon>rosids</taxon>
        <taxon>malvids</taxon>
        <taxon>Malvales</taxon>
        <taxon>Malvaceae</taxon>
        <taxon>Malvoideae</taxon>
        <taxon>Hibiscus</taxon>
    </lineage>
</organism>
<gene>
    <name evidence="2" type="ORF">F3Y22_tig00010927pilonHSYRG00014</name>
</gene>
<dbReference type="EMBL" id="VEPZ02000487">
    <property type="protein sequence ID" value="KAE8724082.1"/>
    <property type="molecule type" value="Genomic_DNA"/>
</dbReference>
<dbReference type="PANTHER" id="PTHR31152:SF10">
    <property type="entry name" value="ENHANCER OF AG-4 PROTEIN 2-LIKE"/>
    <property type="match status" value="1"/>
</dbReference>
<comment type="caution">
    <text evidence="2">The sequence shown here is derived from an EMBL/GenBank/DDBJ whole genome shotgun (WGS) entry which is preliminary data.</text>
</comment>
<name>A0A6A3CA67_HIBSY</name>
<protein>
    <submittedName>
        <fullName evidence="2">Proteasome subunit alpha type 5-1 family protein</fullName>
    </submittedName>
</protein>